<dbReference type="Gene3D" id="3.40.50.11840">
    <property type="entry name" value="Diphthamide synthesis DPH1/DPH2 domain 1"/>
    <property type="match status" value="1"/>
</dbReference>
<evidence type="ECO:0000256" key="1">
    <source>
        <dbReference type="ARBA" id="ARBA00001966"/>
    </source>
</evidence>
<dbReference type="GO" id="GO:0017183">
    <property type="term" value="P:protein histidyl modification to diphthamide"/>
    <property type="evidence" value="ECO:0007669"/>
    <property type="project" value="UniProtKB-UniPathway"/>
</dbReference>
<dbReference type="STRING" id="947166.A0A1D1VM93"/>
<dbReference type="InterPro" id="IPR042263">
    <property type="entry name" value="DPH1/DPH2_1"/>
</dbReference>
<keyword evidence="6 9" id="KW-0408">Iron</keyword>
<dbReference type="GO" id="GO:0051536">
    <property type="term" value="F:iron-sulfur cluster binding"/>
    <property type="evidence" value="ECO:0007669"/>
    <property type="project" value="UniProtKB-KW"/>
</dbReference>
<keyword evidence="11" id="KW-1185">Reference proteome</keyword>
<evidence type="ECO:0000256" key="9">
    <source>
        <dbReference type="RuleBase" id="RU364133"/>
    </source>
</evidence>
<dbReference type="Proteomes" id="UP000186922">
    <property type="component" value="Unassembled WGS sequence"/>
</dbReference>
<keyword evidence="5 9" id="KW-0479">Metal-binding</keyword>
<evidence type="ECO:0000313" key="11">
    <source>
        <dbReference type="Proteomes" id="UP000186922"/>
    </source>
</evidence>
<evidence type="ECO:0000256" key="3">
    <source>
        <dbReference type="ARBA" id="ARBA00006179"/>
    </source>
</evidence>
<dbReference type="NCBIfam" id="TIGR00322">
    <property type="entry name" value="diphth2_R"/>
    <property type="match status" value="1"/>
</dbReference>
<dbReference type="AlphaFoldDB" id="A0A1D1VM93"/>
<evidence type="ECO:0000256" key="7">
    <source>
        <dbReference type="ARBA" id="ARBA00023014"/>
    </source>
</evidence>
<dbReference type="FunFam" id="3.40.50.11840:FF:000002">
    <property type="entry name" value="2-(3-amino-3-carboxypropyl)histidine synthase subunit 2"/>
    <property type="match status" value="1"/>
</dbReference>
<gene>
    <name evidence="10" type="primary">RvY_12664-1</name>
    <name evidence="10" type="synonym">RvY_12664.1</name>
    <name evidence="10" type="ORF">RvY_12664</name>
</gene>
<dbReference type="PANTHER" id="PTHR10762">
    <property type="entry name" value="DIPHTHAMIDE BIOSYNTHESIS PROTEIN"/>
    <property type="match status" value="1"/>
</dbReference>
<dbReference type="OrthoDB" id="449241at2759"/>
<reference evidence="10 11" key="1">
    <citation type="journal article" date="2016" name="Nat. Commun.">
        <title>Extremotolerant tardigrade genome and improved radiotolerance of human cultured cells by tardigrade-unique protein.</title>
        <authorList>
            <person name="Hashimoto T."/>
            <person name="Horikawa D.D."/>
            <person name="Saito Y."/>
            <person name="Kuwahara H."/>
            <person name="Kozuka-Hata H."/>
            <person name="Shin-I T."/>
            <person name="Minakuchi Y."/>
            <person name="Ohishi K."/>
            <person name="Motoyama A."/>
            <person name="Aizu T."/>
            <person name="Enomoto A."/>
            <person name="Kondo K."/>
            <person name="Tanaka S."/>
            <person name="Hara Y."/>
            <person name="Koshikawa S."/>
            <person name="Sagara H."/>
            <person name="Miura T."/>
            <person name="Yokobori S."/>
            <person name="Miyagawa K."/>
            <person name="Suzuki Y."/>
            <person name="Kubo T."/>
            <person name="Oyama M."/>
            <person name="Kohara Y."/>
            <person name="Fujiyama A."/>
            <person name="Arakawa K."/>
            <person name="Katayama T."/>
            <person name="Toyoda A."/>
            <person name="Kunieda T."/>
        </authorList>
    </citation>
    <scope>NUCLEOTIDE SEQUENCE [LARGE SCALE GENOMIC DNA]</scope>
    <source>
        <strain evidence="10 11">YOKOZUNA-1</strain>
    </source>
</reference>
<evidence type="ECO:0000256" key="5">
    <source>
        <dbReference type="ARBA" id="ARBA00022723"/>
    </source>
</evidence>
<evidence type="ECO:0000256" key="8">
    <source>
        <dbReference type="ARBA" id="ARBA00045159"/>
    </source>
</evidence>
<sequence>MSIALSTAEQDAFTREVDLSDKPVKTPRDLIPEVYSLRSCTEWILQNNFKRIALQFPDCLLPDSVGIAQGLEQSTDRKIFILGDTTYGSCCVDEIAAEHGSCESIIHFGHSCLSPTSRVPVALVFPRPRDFELVDFWQKIEELRRAEDVELVCLYDSDYFPVTGMVAQFLECSSMVVPENQTVLTDDATCLNFLHKSSDEDCQRYFVCRRAFSPTKDNFKRERAFVYIGKQSSSMVNFFLSLPSHKSYSYDPSTKLLTLETPQVNKRIMRRCYLIEKAKDAQIVGILIGTLGVKDYLDIIERMKKVLRTAGKKFYTFSMGKPNPAKLANFMEVDVFVYVACPESFFDSKAYVRPIVTPHEMEIACGQRAIDEGFVADFRHLLPGANSYVDIRKVENDTPDISLISGKARYVGKEEEKWVEDSSTPSDSTALVSRDQVLTVAQYSAADYFSSRSWRGLQPQYGEHLPADIVQGRHGIALSYETERSDSAKENSEVPNDLTCCKNRYASEHLSAHELDSSCGETCCHR</sequence>
<dbReference type="EMBL" id="BDGG01000007">
    <property type="protein sequence ID" value="GAV02051.1"/>
    <property type="molecule type" value="Genomic_DNA"/>
</dbReference>
<dbReference type="FunFam" id="3.40.50.11860:FF:000001">
    <property type="entry name" value="2-(3-amino-3-carboxypropyl)histidine synthase subunit 2"/>
    <property type="match status" value="1"/>
</dbReference>
<evidence type="ECO:0000256" key="6">
    <source>
        <dbReference type="ARBA" id="ARBA00023004"/>
    </source>
</evidence>
<dbReference type="PANTHER" id="PTHR10762:SF2">
    <property type="entry name" value="2-(3-AMINO-3-CARBOXYPROPYL)HISTIDINE SYNTHASE SUBUNIT 2"/>
    <property type="match status" value="1"/>
</dbReference>
<comment type="pathway">
    <text evidence="2 9">Protein modification; peptidyl-diphthamide biosynthesis.</text>
</comment>
<dbReference type="InterPro" id="IPR016435">
    <property type="entry name" value="DPH1/DPH2"/>
</dbReference>
<comment type="function">
    <text evidence="8 9">Required for the first step of diphthamide biosynthesis, a post-translational modification of histidine which occurs in elongation factor 2. DPH1 and DPH2 transfer a 3-amino-3-carboxypropyl (ACP) group from S-adenosyl-L-methionine (SAM) to a histidine residue, the reaction is assisted by a reduction system comprising DPH3 and a NADH-dependent reductase. Facilitates the reduction of the catalytic iron-sulfur cluster found in the DPH1 subunit.</text>
</comment>
<proteinExistence type="inferred from homology"/>
<dbReference type="GO" id="GO:0090560">
    <property type="term" value="F:2-(3-amino-3-carboxypropyl)histidine synthase activity"/>
    <property type="evidence" value="ECO:0007669"/>
    <property type="project" value="InterPro"/>
</dbReference>
<dbReference type="InterPro" id="IPR042265">
    <property type="entry name" value="DPH1/DPH2_3"/>
</dbReference>
<dbReference type="Gene3D" id="3.40.50.11860">
    <property type="entry name" value="Diphthamide synthesis DPH1/DPH2 domain 3"/>
    <property type="match status" value="1"/>
</dbReference>
<comment type="cofactor">
    <cofactor evidence="1">
        <name>[4Fe-4S] cluster</name>
        <dbReference type="ChEBI" id="CHEBI:49883"/>
    </cofactor>
</comment>
<dbReference type="SFLD" id="SFLDG01121">
    <property type="entry name" value="Diphthamide_biosynthesis"/>
    <property type="match status" value="1"/>
</dbReference>
<organism evidence="10 11">
    <name type="scientific">Ramazzottius varieornatus</name>
    <name type="common">Water bear</name>
    <name type="synonym">Tardigrade</name>
    <dbReference type="NCBI Taxonomy" id="947166"/>
    <lineage>
        <taxon>Eukaryota</taxon>
        <taxon>Metazoa</taxon>
        <taxon>Ecdysozoa</taxon>
        <taxon>Tardigrada</taxon>
        <taxon>Eutardigrada</taxon>
        <taxon>Parachela</taxon>
        <taxon>Hypsibioidea</taxon>
        <taxon>Ramazzottiidae</taxon>
        <taxon>Ramazzottius</taxon>
    </lineage>
</organism>
<dbReference type="GO" id="GO:0046872">
    <property type="term" value="F:metal ion binding"/>
    <property type="evidence" value="ECO:0007669"/>
    <property type="project" value="UniProtKB-KW"/>
</dbReference>
<comment type="caution">
    <text evidence="10">The sequence shown here is derived from an EMBL/GenBank/DDBJ whole genome shotgun (WGS) entry which is preliminary data.</text>
</comment>
<evidence type="ECO:0000256" key="4">
    <source>
        <dbReference type="ARBA" id="ARBA00021914"/>
    </source>
</evidence>
<dbReference type="NCBIfam" id="TIGR00272">
    <property type="entry name" value="DPH2"/>
    <property type="match status" value="1"/>
</dbReference>
<protein>
    <recommendedName>
        <fullName evidence="4 9">2-(3-amino-3-carboxypropyl)histidine synthase subunit 2</fullName>
    </recommendedName>
</protein>
<evidence type="ECO:0000256" key="2">
    <source>
        <dbReference type="ARBA" id="ARBA00005156"/>
    </source>
</evidence>
<accession>A0A1D1VM93</accession>
<name>A0A1D1VM93_RAMVA</name>
<dbReference type="SFLD" id="SFLDS00032">
    <property type="entry name" value="Radical_SAM_3-amino-3-carboxyp"/>
    <property type="match status" value="1"/>
</dbReference>
<dbReference type="InterPro" id="IPR010014">
    <property type="entry name" value="DHP2"/>
</dbReference>
<comment type="similarity">
    <text evidence="3 9">Belongs to the DPH1/DPH2 family. DPH2 subfamily.</text>
</comment>
<keyword evidence="7 9" id="KW-0411">Iron-sulfur</keyword>
<evidence type="ECO:0000313" key="10">
    <source>
        <dbReference type="EMBL" id="GAV02051.1"/>
    </source>
</evidence>
<dbReference type="Pfam" id="PF01866">
    <property type="entry name" value="Diphthamide_syn"/>
    <property type="match status" value="1"/>
</dbReference>
<dbReference type="UniPathway" id="UPA00559"/>